<dbReference type="InterPro" id="IPR019587">
    <property type="entry name" value="Polyketide_cyclase/dehydratase"/>
</dbReference>
<organism evidence="1 2">
    <name type="scientific">Celeribacter ethanolicus</name>
    <dbReference type="NCBI Taxonomy" id="1758178"/>
    <lineage>
        <taxon>Bacteria</taxon>
        <taxon>Pseudomonadati</taxon>
        <taxon>Pseudomonadota</taxon>
        <taxon>Alphaproteobacteria</taxon>
        <taxon>Rhodobacterales</taxon>
        <taxon>Roseobacteraceae</taxon>
        <taxon>Celeribacter</taxon>
    </lineage>
</organism>
<evidence type="ECO:0000313" key="1">
    <source>
        <dbReference type="EMBL" id="ATG47991.1"/>
    </source>
</evidence>
<sequence length="157" mass="17813">MKFSTRQDIEAPAAFVFDRITDFEGMERQAMRRGMDVARKRPSQPRGLGASWSLKVPFRGKLRDLDAEISEFDAPHLLGATAVSGGLHMQMNIELVPLSPQRTRLSFGYDVRPKTLSARILVQSVKFAKGTLQKRFEKRISSYCEHLSEQYRGAPKI</sequence>
<dbReference type="AlphaFoldDB" id="A0A291GCR8"/>
<dbReference type="SUPFAM" id="SSF55961">
    <property type="entry name" value="Bet v1-like"/>
    <property type="match status" value="1"/>
</dbReference>
<keyword evidence="2" id="KW-1185">Reference proteome</keyword>
<dbReference type="CDD" id="cd07812">
    <property type="entry name" value="SRPBCC"/>
    <property type="match status" value="1"/>
</dbReference>
<dbReference type="InterPro" id="IPR023393">
    <property type="entry name" value="START-like_dom_sf"/>
</dbReference>
<reference evidence="1 2" key="1">
    <citation type="submission" date="2017-06" db="EMBL/GenBank/DDBJ databases">
        <title>Celeribacter sp. TSPH2 complete genome sequence.</title>
        <authorList>
            <person name="Woo J.-H."/>
            <person name="Kim H.-S."/>
        </authorList>
    </citation>
    <scope>NUCLEOTIDE SEQUENCE [LARGE SCALE GENOMIC DNA]</scope>
    <source>
        <strain evidence="1 2">TSPH2</strain>
    </source>
</reference>
<dbReference type="OrthoDB" id="7860307at2"/>
<dbReference type="KEGG" id="ceh:CEW89_10710"/>
<dbReference type="EMBL" id="CP022196">
    <property type="protein sequence ID" value="ATG47991.1"/>
    <property type="molecule type" value="Genomic_DNA"/>
</dbReference>
<gene>
    <name evidence="1" type="ORF">CEW89_10710</name>
</gene>
<evidence type="ECO:0008006" key="3">
    <source>
        <dbReference type="Google" id="ProtNLM"/>
    </source>
</evidence>
<dbReference type="STRING" id="1758178.GCA_001550095_03824"/>
<dbReference type="Pfam" id="PF10604">
    <property type="entry name" value="Polyketide_cyc2"/>
    <property type="match status" value="1"/>
</dbReference>
<accession>A0A291GCR8</accession>
<proteinExistence type="predicted"/>
<dbReference type="Gene3D" id="3.30.530.20">
    <property type="match status" value="1"/>
</dbReference>
<evidence type="ECO:0000313" key="2">
    <source>
        <dbReference type="Proteomes" id="UP000217935"/>
    </source>
</evidence>
<name>A0A291GCR8_9RHOB</name>
<dbReference type="RefSeq" id="WP_096805897.1">
    <property type="nucleotide sequence ID" value="NZ_CP022196.1"/>
</dbReference>
<dbReference type="Proteomes" id="UP000217935">
    <property type="component" value="Chromosome"/>
</dbReference>
<protein>
    <recommendedName>
        <fullName evidence="3">SRPBCC family protein</fullName>
    </recommendedName>
</protein>